<evidence type="ECO:0008006" key="4">
    <source>
        <dbReference type="Google" id="ProtNLM"/>
    </source>
</evidence>
<evidence type="ECO:0000313" key="2">
    <source>
        <dbReference type="EMBL" id="WDR02019.1"/>
    </source>
</evidence>
<keyword evidence="3" id="KW-1185">Reference proteome</keyword>
<sequence length="109" mass="12229">MVGLFSPIHLLSLGTLYALWRAVSYARQRNITRHKRTMQLTYVGALLITGLFTFLPTRIMNRVIFGADGASAPELLAFGITIITIALAAMMIARYRPARRARRQKSLAH</sequence>
<evidence type="ECO:0000256" key="1">
    <source>
        <dbReference type="SAM" id="Phobius"/>
    </source>
</evidence>
<dbReference type="RefSeq" id="WP_282218426.1">
    <property type="nucleotide sequence ID" value="NZ_CP118246.1"/>
</dbReference>
<feature type="transmembrane region" description="Helical" evidence="1">
    <location>
        <begin position="75"/>
        <end position="95"/>
    </location>
</feature>
<evidence type="ECO:0000313" key="3">
    <source>
        <dbReference type="Proteomes" id="UP001220530"/>
    </source>
</evidence>
<feature type="transmembrane region" description="Helical" evidence="1">
    <location>
        <begin position="38"/>
        <end position="55"/>
    </location>
</feature>
<keyword evidence="1" id="KW-0812">Transmembrane</keyword>
<organism evidence="2 3">
    <name type="scientific">Devosia algicola</name>
    <dbReference type="NCBI Taxonomy" id="3026418"/>
    <lineage>
        <taxon>Bacteria</taxon>
        <taxon>Pseudomonadati</taxon>
        <taxon>Pseudomonadota</taxon>
        <taxon>Alphaproteobacteria</taxon>
        <taxon>Hyphomicrobiales</taxon>
        <taxon>Devosiaceae</taxon>
        <taxon>Devosia</taxon>
    </lineage>
</organism>
<dbReference type="Proteomes" id="UP001220530">
    <property type="component" value="Chromosome"/>
</dbReference>
<proteinExistence type="predicted"/>
<name>A0ABY7YLT1_9HYPH</name>
<keyword evidence="1" id="KW-1133">Transmembrane helix</keyword>
<reference evidence="2 3" key="1">
    <citation type="submission" date="2023-02" db="EMBL/GenBank/DDBJ databases">
        <title>Devosia algicola sp. nov., isolated from the phycosphere of marine algae.</title>
        <authorList>
            <person name="Kim J.M."/>
            <person name="Lee J.K."/>
            <person name="Choi B.J."/>
            <person name="Bayburt H."/>
            <person name="Jeon C.O."/>
        </authorList>
    </citation>
    <scope>NUCLEOTIDE SEQUENCE [LARGE SCALE GENOMIC DNA]</scope>
    <source>
        <strain evidence="2 3">G20-9</strain>
    </source>
</reference>
<dbReference type="EMBL" id="CP118246">
    <property type="protein sequence ID" value="WDR02019.1"/>
    <property type="molecule type" value="Genomic_DNA"/>
</dbReference>
<gene>
    <name evidence="2" type="ORF">PSQ19_15220</name>
</gene>
<keyword evidence="1" id="KW-0472">Membrane</keyword>
<protein>
    <recommendedName>
        <fullName evidence="4">DUF2306 domain-containing protein</fullName>
    </recommendedName>
</protein>
<feature type="transmembrane region" description="Helical" evidence="1">
    <location>
        <begin position="6"/>
        <end position="26"/>
    </location>
</feature>
<accession>A0ABY7YLT1</accession>